<dbReference type="InterPro" id="IPR036388">
    <property type="entry name" value="WH-like_DNA-bd_sf"/>
</dbReference>
<dbReference type="InterPro" id="IPR014284">
    <property type="entry name" value="RNA_pol_sigma-70_dom"/>
</dbReference>
<evidence type="ECO:0000313" key="9">
    <source>
        <dbReference type="Proteomes" id="UP000515856"/>
    </source>
</evidence>
<sequence>MQIEELNDNELIYMIRQRNEKAFAFLVNKYQVEIRRWLRHILRTYPRYQDQEDFYQIALLKLHESIDDYKADQSSFHNYYFKVLKHTTVDMIRSMNTYSRRQDKYMVSLDMHIQEGETNYRLMDMIVDEIPAEEDEQEEHIKENVLYTQKRLNPLEVDILSLRTLGYSYDQIAEKLNIPKKKVDNTLCKIRKRKKRRYVD</sequence>
<dbReference type="InterPro" id="IPR013325">
    <property type="entry name" value="RNA_pol_sigma_r2"/>
</dbReference>
<dbReference type="SUPFAM" id="SSF88659">
    <property type="entry name" value="Sigma3 and sigma4 domains of RNA polymerase sigma factors"/>
    <property type="match status" value="1"/>
</dbReference>
<dbReference type="Pfam" id="PF04542">
    <property type="entry name" value="Sigma70_r2"/>
    <property type="match status" value="1"/>
</dbReference>
<dbReference type="AlphaFoldDB" id="A0A7G9GNH8"/>
<dbReference type="InterPro" id="IPR007627">
    <property type="entry name" value="RNA_pol_sigma70_r2"/>
</dbReference>
<reference evidence="8 9" key="1">
    <citation type="submission" date="2020-08" db="EMBL/GenBank/DDBJ databases">
        <authorList>
            <person name="Liu C."/>
            <person name="Sun Q."/>
        </authorList>
    </citation>
    <scope>NUCLEOTIDE SEQUENCE [LARGE SCALE GENOMIC DNA]</scope>
    <source>
        <strain evidence="8 9">NSJ-61</strain>
    </source>
</reference>
<keyword evidence="5" id="KW-0804">Transcription</keyword>
<keyword evidence="3" id="KW-0731">Sigma factor</keyword>
<dbReference type="InterPro" id="IPR013249">
    <property type="entry name" value="RNA_pol_sigma70_r4_t2"/>
</dbReference>
<dbReference type="GO" id="GO:0006352">
    <property type="term" value="P:DNA-templated transcription initiation"/>
    <property type="evidence" value="ECO:0007669"/>
    <property type="project" value="InterPro"/>
</dbReference>
<keyword evidence="2" id="KW-0805">Transcription regulation</keyword>
<dbReference type="PANTHER" id="PTHR43133">
    <property type="entry name" value="RNA POLYMERASE ECF-TYPE SIGMA FACTO"/>
    <property type="match status" value="1"/>
</dbReference>
<comment type="similarity">
    <text evidence="1">Belongs to the sigma-70 factor family. ECF subfamily.</text>
</comment>
<dbReference type="EMBL" id="CP060636">
    <property type="protein sequence ID" value="QNM12360.1"/>
    <property type="molecule type" value="Genomic_DNA"/>
</dbReference>
<dbReference type="KEGG" id="ehn:H9Q80_19340"/>
<dbReference type="Proteomes" id="UP000515856">
    <property type="component" value="Chromosome"/>
</dbReference>
<evidence type="ECO:0000256" key="4">
    <source>
        <dbReference type="ARBA" id="ARBA00023125"/>
    </source>
</evidence>
<evidence type="ECO:0000256" key="3">
    <source>
        <dbReference type="ARBA" id="ARBA00023082"/>
    </source>
</evidence>
<dbReference type="PANTHER" id="PTHR43133:SF8">
    <property type="entry name" value="RNA POLYMERASE SIGMA FACTOR HI_1459-RELATED"/>
    <property type="match status" value="1"/>
</dbReference>
<name>A0A7G9GNH8_9FIRM</name>
<gene>
    <name evidence="8" type="ORF">H9Q80_19340</name>
</gene>
<evidence type="ECO:0000256" key="1">
    <source>
        <dbReference type="ARBA" id="ARBA00010641"/>
    </source>
</evidence>
<keyword evidence="9" id="KW-1185">Reference proteome</keyword>
<dbReference type="RefSeq" id="WP_117453046.1">
    <property type="nucleotide sequence ID" value="NZ_CP060636.1"/>
</dbReference>
<protein>
    <submittedName>
        <fullName evidence="8">Sigma-70 family RNA polymerase sigma factor</fullName>
    </submittedName>
</protein>
<evidence type="ECO:0000259" key="7">
    <source>
        <dbReference type="Pfam" id="PF08281"/>
    </source>
</evidence>
<dbReference type="GO" id="GO:0003677">
    <property type="term" value="F:DNA binding"/>
    <property type="evidence" value="ECO:0007669"/>
    <property type="project" value="UniProtKB-KW"/>
</dbReference>
<evidence type="ECO:0000256" key="2">
    <source>
        <dbReference type="ARBA" id="ARBA00023015"/>
    </source>
</evidence>
<dbReference type="InterPro" id="IPR013324">
    <property type="entry name" value="RNA_pol_sigma_r3/r4-like"/>
</dbReference>
<evidence type="ECO:0000256" key="5">
    <source>
        <dbReference type="ARBA" id="ARBA00023163"/>
    </source>
</evidence>
<proteinExistence type="inferred from homology"/>
<dbReference type="GO" id="GO:0016987">
    <property type="term" value="F:sigma factor activity"/>
    <property type="evidence" value="ECO:0007669"/>
    <property type="project" value="UniProtKB-KW"/>
</dbReference>
<dbReference type="Pfam" id="PF08281">
    <property type="entry name" value="Sigma70_r4_2"/>
    <property type="match status" value="1"/>
</dbReference>
<organism evidence="8 9">
    <name type="scientific">[Eubacterium] hominis</name>
    <dbReference type="NCBI Taxonomy" id="2764325"/>
    <lineage>
        <taxon>Bacteria</taxon>
        <taxon>Bacillati</taxon>
        <taxon>Bacillota</taxon>
        <taxon>Erysipelotrichia</taxon>
        <taxon>Erysipelotrichales</taxon>
        <taxon>Erysipelotrichaceae</taxon>
        <taxon>Amedibacillus</taxon>
    </lineage>
</organism>
<dbReference type="InterPro" id="IPR039425">
    <property type="entry name" value="RNA_pol_sigma-70-like"/>
</dbReference>
<dbReference type="SUPFAM" id="SSF88946">
    <property type="entry name" value="Sigma2 domain of RNA polymerase sigma factors"/>
    <property type="match status" value="1"/>
</dbReference>
<feature type="domain" description="RNA polymerase sigma-70 region 2" evidence="6">
    <location>
        <begin position="26"/>
        <end position="94"/>
    </location>
</feature>
<keyword evidence="4" id="KW-0238">DNA-binding</keyword>
<dbReference type="NCBIfam" id="TIGR02937">
    <property type="entry name" value="sigma70-ECF"/>
    <property type="match status" value="1"/>
</dbReference>
<evidence type="ECO:0000259" key="6">
    <source>
        <dbReference type="Pfam" id="PF04542"/>
    </source>
</evidence>
<accession>A0A7G9GNH8</accession>
<feature type="domain" description="RNA polymerase sigma factor 70 region 4 type 2" evidence="7">
    <location>
        <begin position="151"/>
        <end position="193"/>
    </location>
</feature>
<evidence type="ECO:0000313" key="8">
    <source>
        <dbReference type="EMBL" id="QNM12360.1"/>
    </source>
</evidence>
<dbReference type="Gene3D" id="1.10.1740.10">
    <property type="match status" value="1"/>
</dbReference>
<dbReference type="Gene3D" id="1.10.10.10">
    <property type="entry name" value="Winged helix-like DNA-binding domain superfamily/Winged helix DNA-binding domain"/>
    <property type="match status" value="1"/>
</dbReference>